<dbReference type="Proteomes" id="UP001199106">
    <property type="component" value="Unassembled WGS sequence"/>
</dbReference>
<feature type="transmembrane region" description="Helical" evidence="7">
    <location>
        <begin position="234"/>
        <end position="255"/>
    </location>
</feature>
<organism evidence="9 10">
    <name type="scientific">Alternaria panax</name>
    <dbReference type="NCBI Taxonomy" id="48097"/>
    <lineage>
        <taxon>Eukaryota</taxon>
        <taxon>Fungi</taxon>
        <taxon>Dikarya</taxon>
        <taxon>Ascomycota</taxon>
        <taxon>Pezizomycotina</taxon>
        <taxon>Dothideomycetes</taxon>
        <taxon>Pleosporomycetidae</taxon>
        <taxon>Pleosporales</taxon>
        <taxon>Pleosporineae</taxon>
        <taxon>Pleosporaceae</taxon>
        <taxon>Alternaria</taxon>
        <taxon>Alternaria sect. Panax</taxon>
    </lineage>
</organism>
<dbReference type="PANTHER" id="PTHR33048">
    <property type="entry name" value="PTH11-LIKE INTEGRAL MEMBRANE PROTEIN (AFU_ORTHOLOGUE AFUA_5G11245)"/>
    <property type="match status" value="1"/>
</dbReference>
<dbReference type="PANTHER" id="PTHR33048:SF129">
    <property type="entry name" value="INTEGRAL MEMBRANE PROTEIN-RELATED"/>
    <property type="match status" value="1"/>
</dbReference>
<feature type="transmembrane region" description="Helical" evidence="7">
    <location>
        <begin position="145"/>
        <end position="169"/>
    </location>
</feature>
<reference evidence="9" key="1">
    <citation type="submission" date="2021-07" db="EMBL/GenBank/DDBJ databases">
        <title>Genome Resource of American Ginseng Black Spot Pathogen Alternaria panax.</title>
        <authorList>
            <person name="Qiu C."/>
            <person name="Wang W."/>
            <person name="Liu Z."/>
        </authorList>
    </citation>
    <scope>NUCLEOTIDE SEQUENCE</scope>
    <source>
        <strain evidence="9">BNCC115425</strain>
    </source>
</reference>
<dbReference type="GO" id="GO:0016020">
    <property type="term" value="C:membrane"/>
    <property type="evidence" value="ECO:0007669"/>
    <property type="project" value="UniProtKB-SubCell"/>
</dbReference>
<evidence type="ECO:0000313" key="10">
    <source>
        <dbReference type="Proteomes" id="UP001199106"/>
    </source>
</evidence>
<dbReference type="InterPro" id="IPR049326">
    <property type="entry name" value="Rhodopsin_dom_fungi"/>
</dbReference>
<comment type="caution">
    <text evidence="9">The sequence shown here is derived from an EMBL/GenBank/DDBJ whole genome shotgun (WGS) entry which is preliminary data.</text>
</comment>
<sequence length="525" mass="58866">MPGRINPPLDVKLGWPTPNYVNPVLRPNTIVLLACIMGPITVVMTLVRMWVRVFHQRCAGWDDWLMFAALIPTIALTVLYPLASHQVFDRHIWDLDYLFNPETIVAARKYVLASECIFCVATGLIKVSILLFYRRLSSRAVSKKFIWVTWASIIFIIAYSIALTLAPIFGCQPISAFWDQVDVVKVLQGYEFHCFDEGADVLAASIISAAQDLLTAVLPTFLYWNLQIPFRQKLALFGIFAMGYGVVALGCVRAYYSWYTFYGTYDITWSTWNLFLTCMLELHIGCLCANAPAMKVFFKHFFNEKLTQRSKTRTPAGSDDRQDSTQTKSKNSWRRFALNLTSGSWAHSAKGYHDSHTGISVDPHGGVYVHKEIQVTRSPMSTAFPTPGTRPSSTITTDMICDRDYEDIELGRYATAHNSRASSMRSNKLFEGHDLEALPQLPRSPVSPRSPASSTSLVSHAHTPTEESFLTPLPAIALSGEAEKEKSATPMPPPPPPPPPPPSRHQSLYPPRTSSQKKPNWQSWS</sequence>
<feature type="transmembrane region" description="Helical" evidence="7">
    <location>
        <begin position="201"/>
        <end position="222"/>
    </location>
</feature>
<dbReference type="EMBL" id="JAANER010000010">
    <property type="protein sequence ID" value="KAG9185797.1"/>
    <property type="molecule type" value="Genomic_DNA"/>
</dbReference>
<dbReference type="AlphaFoldDB" id="A0AAD4F957"/>
<comment type="similarity">
    <text evidence="5">Belongs to the SAT4 family.</text>
</comment>
<keyword evidence="2 7" id="KW-0812">Transmembrane</keyword>
<proteinExistence type="inferred from homology"/>
<keyword evidence="3 7" id="KW-1133">Transmembrane helix</keyword>
<evidence type="ECO:0000256" key="1">
    <source>
        <dbReference type="ARBA" id="ARBA00004141"/>
    </source>
</evidence>
<feature type="transmembrane region" description="Helical" evidence="7">
    <location>
        <begin position="30"/>
        <end position="51"/>
    </location>
</feature>
<evidence type="ECO:0000256" key="3">
    <source>
        <dbReference type="ARBA" id="ARBA00022989"/>
    </source>
</evidence>
<evidence type="ECO:0000313" key="9">
    <source>
        <dbReference type="EMBL" id="KAG9185797.1"/>
    </source>
</evidence>
<feature type="compositionally biased region" description="Polar residues" evidence="6">
    <location>
        <begin position="512"/>
        <end position="525"/>
    </location>
</feature>
<feature type="compositionally biased region" description="Pro residues" evidence="6">
    <location>
        <begin position="490"/>
        <end position="503"/>
    </location>
</feature>
<gene>
    <name evidence="9" type="ORF">G6011_07128</name>
</gene>
<feature type="region of interest" description="Disordered" evidence="6">
    <location>
        <begin position="309"/>
        <end position="330"/>
    </location>
</feature>
<dbReference type="InterPro" id="IPR052337">
    <property type="entry name" value="SAT4-like"/>
</dbReference>
<comment type="subcellular location">
    <subcellularLocation>
        <location evidence="1">Membrane</location>
        <topology evidence="1">Multi-pass membrane protein</topology>
    </subcellularLocation>
</comment>
<evidence type="ECO:0000256" key="5">
    <source>
        <dbReference type="ARBA" id="ARBA00038359"/>
    </source>
</evidence>
<keyword evidence="10" id="KW-1185">Reference proteome</keyword>
<evidence type="ECO:0000259" key="8">
    <source>
        <dbReference type="Pfam" id="PF20684"/>
    </source>
</evidence>
<feature type="transmembrane region" description="Helical" evidence="7">
    <location>
        <begin position="267"/>
        <end position="289"/>
    </location>
</feature>
<evidence type="ECO:0000256" key="7">
    <source>
        <dbReference type="SAM" id="Phobius"/>
    </source>
</evidence>
<feature type="transmembrane region" description="Helical" evidence="7">
    <location>
        <begin position="63"/>
        <end position="83"/>
    </location>
</feature>
<keyword evidence="4 7" id="KW-0472">Membrane</keyword>
<feature type="domain" description="Rhodopsin" evidence="8">
    <location>
        <begin position="47"/>
        <end position="299"/>
    </location>
</feature>
<evidence type="ECO:0000256" key="6">
    <source>
        <dbReference type="SAM" id="MobiDB-lite"/>
    </source>
</evidence>
<feature type="compositionally biased region" description="Low complexity" evidence="6">
    <location>
        <begin position="439"/>
        <end position="459"/>
    </location>
</feature>
<feature type="region of interest" description="Disordered" evidence="6">
    <location>
        <begin position="435"/>
        <end position="525"/>
    </location>
</feature>
<name>A0AAD4F957_9PLEO</name>
<evidence type="ECO:0000256" key="4">
    <source>
        <dbReference type="ARBA" id="ARBA00023136"/>
    </source>
</evidence>
<feature type="transmembrane region" description="Helical" evidence="7">
    <location>
        <begin position="110"/>
        <end position="133"/>
    </location>
</feature>
<protein>
    <recommendedName>
        <fullName evidence="8">Rhodopsin domain-containing protein</fullName>
    </recommendedName>
</protein>
<dbReference type="Pfam" id="PF20684">
    <property type="entry name" value="Fung_rhodopsin"/>
    <property type="match status" value="1"/>
</dbReference>
<accession>A0AAD4F957</accession>
<evidence type="ECO:0000256" key="2">
    <source>
        <dbReference type="ARBA" id="ARBA00022692"/>
    </source>
</evidence>